<dbReference type="GO" id="GO:0005507">
    <property type="term" value="F:copper ion binding"/>
    <property type="evidence" value="ECO:0007669"/>
    <property type="project" value="InterPro"/>
</dbReference>
<accession>A0A512E1S5</accession>
<gene>
    <name evidence="8" type="ORF">SAE02_68120</name>
</gene>
<dbReference type="SUPFAM" id="SSF49503">
    <property type="entry name" value="Cupredoxins"/>
    <property type="match status" value="2"/>
</dbReference>
<dbReference type="PANTHER" id="PTHR11709">
    <property type="entry name" value="MULTI-COPPER OXIDASE"/>
    <property type="match status" value="1"/>
</dbReference>
<comment type="caution">
    <text evidence="8">The sequence shown here is derived from an EMBL/GenBank/DDBJ whole genome shotgun (WGS) entry which is preliminary data.</text>
</comment>
<keyword evidence="9" id="KW-1185">Reference proteome</keyword>
<name>A0A512E1S5_9PROT</name>
<keyword evidence="3" id="KW-0186">Copper</keyword>
<evidence type="ECO:0000313" key="9">
    <source>
        <dbReference type="Proteomes" id="UP000321523"/>
    </source>
</evidence>
<evidence type="ECO:0000259" key="6">
    <source>
        <dbReference type="Pfam" id="PF07731"/>
    </source>
</evidence>
<evidence type="ECO:0000313" key="8">
    <source>
        <dbReference type="EMBL" id="GEO42664.1"/>
    </source>
</evidence>
<dbReference type="EMBL" id="BJYZ01000047">
    <property type="protein sequence ID" value="GEO42664.1"/>
    <property type="molecule type" value="Genomic_DNA"/>
</dbReference>
<dbReference type="AlphaFoldDB" id="A0A512E1S5"/>
<evidence type="ECO:0000256" key="4">
    <source>
        <dbReference type="SAM" id="MobiDB-lite"/>
    </source>
</evidence>
<dbReference type="GO" id="GO:0016491">
    <property type="term" value="F:oxidoreductase activity"/>
    <property type="evidence" value="ECO:0007669"/>
    <property type="project" value="UniProtKB-KW"/>
</dbReference>
<dbReference type="Proteomes" id="UP000321523">
    <property type="component" value="Unassembled WGS sequence"/>
</dbReference>
<evidence type="ECO:0000256" key="3">
    <source>
        <dbReference type="ARBA" id="ARBA00023008"/>
    </source>
</evidence>
<feature type="domain" description="Plastocyanin-like" evidence="6">
    <location>
        <begin position="350"/>
        <end position="459"/>
    </location>
</feature>
<evidence type="ECO:0000259" key="7">
    <source>
        <dbReference type="Pfam" id="PF07732"/>
    </source>
</evidence>
<feature type="transmembrane region" description="Helical" evidence="5">
    <location>
        <begin position="535"/>
        <end position="553"/>
    </location>
</feature>
<dbReference type="InterPro" id="IPR011707">
    <property type="entry name" value="Cu-oxidase-like_N"/>
</dbReference>
<keyword evidence="5" id="KW-0812">Transmembrane</keyword>
<feature type="region of interest" description="Disordered" evidence="4">
    <location>
        <begin position="558"/>
        <end position="589"/>
    </location>
</feature>
<protein>
    <submittedName>
        <fullName evidence="8">Uncharacterized protein</fullName>
    </submittedName>
</protein>
<proteinExistence type="predicted"/>
<dbReference type="InterPro" id="IPR045087">
    <property type="entry name" value="Cu-oxidase_fam"/>
</dbReference>
<organism evidence="8 9">
    <name type="scientific">Skermanella aerolata</name>
    <dbReference type="NCBI Taxonomy" id="393310"/>
    <lineage>
        <taxon>Bacteria</taxon>
        <taxon>Pseudomonadati</taxon>
        <taxon>Pseudomonadota</taxon>
        <taxon>Alphaproteobacteria</taxon>
        <taxon>Rhodospirillales</taxon>
        <taxon>Azospirillaceae</taxon>
        <taxon>Skermanella</taxon>
    </lineage>
</organism>
<dbReference type="Pfam" id="PF07731">
    <property type="entry name" value="Cu-oxidase_2"/>
    <property type="match status" value="1"/>
</dbReference>
<reference evidence="8 9" key="1">
    <citation type="submission" date="2019-07" db="EMBL/GenBank/DDBJ databases">
        <title>Whole genome shotgun sequence of Skermanella aerolata NBRC 106429.</title>
        <authorList>
            <person name="Hosoyama A."/>
            <person name="Uohara A."/>
            <person name="Ohji S."/>
            <person name="Ichikawa N."/>
        </authorList>
    </citation>
    <scope>NUCLEOTIDE SEQUENCE [LARGE SCALE GENOMIC DNA]</scope>
    <source>
        <strain evidence="8 9">NBRC 106429</strain>
    </source>
</reference>
<dbReference type="Pfam" id="PF07732">
    <property type="entry name" value="Cu-oxidase_3"/>
    <property type="match status" value="1"/>
</dbReference>
<dbReference type="OrthoDB" id="9757546at2"/>
<evidence type="ECO:0000256" key="1">
    <source>
        <dbReference type="ARBA" id="ARBA00022723"/>
    </source>
</evidence>
<dbReference type="PANTHER" id="PTHR11709:SF394">
    <property type="entry name" value="FI03373P-RELATED"/>
    <property type="match status" value="1"/>
</dbReference>
<evidence type="ECO:0000256" key="5">
    <source>
        <dbReference type="SAM" id="Phobius"/>
    </source>
</evidence>
<keyword evidence="1" id="KW-0479">Metal-binding</keyword>
<dbReference type="InterPro" id="IPR011706">
    <property type="entry name" value="Cu-oxidase_C"/>
</dbReference>
<sequence>MTMKRAHLLTIGLTCGVAALVNGALVLRDMPALGLLSATAQGIDTRMPSMPMASPGEPEAVCPPGNDEARAGITVEGVEIAPSTACVADDPYVVAASVLGTNNVSEDTLMRSGLSRDAVIKGRDGDPNYVEIHLEVAELNGFNPDGGPPLPGYAIAPGIKPGFWTFAPKHRGMSTVSSESSDAGPLLRMPPPSIRVKVGDTLRIVLENTHYLPHTIHLHGVDHPYLNSAGEGNDGVPMFGEEAVQPGESRVYEAKLRHAGTMYYHCHVDEQAHVPMGLAGMIIVEEKQAETPVQTLNIGAGEVRYRSGAVRSAGYAGEHDLVYGDVLRGLNSLLSTSNNARVIERHIQQDFNVTQAQPEYFLLNGRAFPYTLRESMIAIEPGQRVKLHVLDASSEYIALHTHGHKVLITHQDGVAVPPGARTMRDVVDLMPGQRVDLDLDATDDGLHSYGPGLWMIHDHRPKAVTNNGIGHGGSMTFLAYPGFLDTQGIPRAAADLAKLFVPGHYATHASGMPMPDGAGSTSGFAGTDWAGTLRMVALPLLLTGMLVSFGSLFRRRRASTHGAEVNGRNERSPSIRTIHSAKTAKGRRK</sequence>
<keyword evidence="5" id="KW-1133">Transmembrane helix</keyword>
<keyword evidence="5" id="KW-0472">Membrane</keyword>
<evidence type="ECO:0000256" key="2">
    <source>
        <dbReference type="ARBA" id="ARBA00023002"/>
    </source>
</evidence>
<dbReference type="Gene3D" id="2.60.40.420">
    <property type="entry name" value="Cupredoxins - blue copper proteins"/>
    <property type="match status" value="1"/>
</dbReference>
<dbReference type="InterPro" id="IPR008972">
    <property type="entry name" value="Cupredoxin"/>
</dbReference>
<keyword evidence="2" id="KW-0560">Oxidoreductase</keyword>
<feature type="domain" description="Plastocyanin-like" evidence="7">
    <location>
        <begin position="189"/>
        <end position="288"/>
    </location>
</feature>